<feature type="region of interest" description="Disordered" evidence="6">
    <location>
        <begin position="1"/>
        <end position="61"/>
    </location>
</feature>
<keyword evidence="5" id="KW-0067">ATP-binding</keyword>
<dbReference type="Gene3D" id="1.10.510.10">
    <property type="entry name" value="Transferase(Phosphotransferase) domain 1"/>
    <property type="match status" value="1"/>
</dbReference>
<keyword evidence="3" id="KW-0547">Nucleotide-binding</keyword>
<feature type="compositionally biased region" description="Acidic residues" evidence="6">
    <location>
        <begin position="45"/>
        <end position="61"/>
    </location>
</feature>
<evidence type="ECO:0000313" key="10">
    <source>
        <dbReference type="Proteomes" id="UP001295684"/>
    </source>
</evidence>
<keyword evidence="4" id="KW-0418">Kinase</keyword>
<dbReference type="SMART" id="SM00220">
    <property type="entry name" value="S_TKc"/>
    <property type="match status" value="1"/>
</dbReference>
<dbReference type="InterPro" id="IPR000961">
    <property type="entry name" value="AGC-kinase_C"/>
</dbReference>
<dbReference type="GO" id="GO:0004674">
    <property type="term" value="F:protein serine/threonine kinase activity"/>
    <property type="evidence" value="ECO:0007669"/>
    <property type="project" value="UniProtKB-KW"/>
</dbReference>
<dbReference type="AlphaFoldDB" id="A0AAD2DCL0"/>
<evidence type="ECO:0000256" key="1">
    <source>
        <dbReference type="ARBA" id="ARBA00022527"/>
    </source>
</evidence>
<gene>
    <name evidence="9" type="ORF">ECRASSUSDP1_LOCUS29013</name>
</gene>
<evidence type="ECO:0000256" key="4">
    <source>
        <dbReference type="ARBA" id="ARBA00022777"/>
    </source>
</evidence>
<dbReference type="InterPro" id="IPR045270">
    <property type="entry name" value="STKc_AGC"/>
</dbReference>
<dbReference type="InterPro" id="IPR008271">
    <property type="entry name" value="Ser/Thr_kinase_AS"/>
</dbReference>
<feature type="domain" description="AGC-kinase C-terminal" evidence="8">
    <location>
        <begin position="362"/>
        <end position="431"/>
    </location>
</feature>
<dbReference type="CDD" id="cd05123">
    <property type="entry name" value="STKc_AGC"/>
    <property type="match status" value="1"/>
</dbReference>
<dbReference type="GO" id="GO:0005524">
    <property type="term" value="F:ATP binding"/>
    <property type="evidence" value="ECO:0007669"/>
    <property type="project" value="UniProtKB-KW"/>
</dbReference>
<dbReference type="EMBL" id="CAMPGE010029892">
    <property type="protein sequence ID" value="CAI2387381.1"/>
    <property type="molecule type" value="Genomic_DNA"/>
</dbReference>
<keyword evidence="1" id="KW-0723">Serine/threonine-protein kinase</keyword>
<dbReference type="Gene3D" id="3.30.200.20">
    <property type="entry name" value="Phosphorylase Kinase, domain 1"/>
    <property type="match status" value="1"/>
</dbReference>
<sequence length="431" mass="49889">MEDNNYNHDDNQNGSFEMVFEDEEDRSDEPGSNQYQDGIIREAYIGDEEQKEDCDSQEDDFPMDDVMKTSTKHTPEDFKHIHVIGKGSYGKVYLVRKIVHTEDSNQLSVQPSDDTTGELYAMKVLKKEDLRARKQVEHTKSERRILEKINHPFIVGLHCAFQTPEKLYFVLDYCPGGELFFYIQNFHNFPEKIARFYASNILLGLEELHRNNIVYRDLKPENVLIGKDGYAKITDFGLSKENIQGNQQATSFCGTPEYLAPETLMRKGTGKAADWWSFGSIVYEMLTGLPPYYDQNKQALYDNIKNKDIDFFNDEELNDKNVSDQAKDLLSKILIKDPTKRLGAGEKDAEEIKDHPWFTESSEFEWETIINKSGKPPYIPNLSKDDDVDHFDEQFTKLDPHGSFNPRGTQKKLSEDQWSDFDLDVEEDSDE</sequence>
<evidence type="ECO:0000259" key="8">
    <source>
        <dbReference type="PROSITE" id="PS51285"/>
    </source>
</evidence>
<dbReference type="SUPFAM" id="SSF56112">
    <property type="entry name" value="Protein kinase-like (PK-like)"/>
    <property type="match status" value="1"/>
</dbReference>
<evidence type="ECO:0000256" key="3">
    <source>
        <dbReference type="ARBA" id="ARBA00022741"/>
    </source>
</evidence>
<feature type="compositionally biased region" description="Acidic residues" evidence="6">
    <location>
        <begin position="417"/>
        <end position="431"/>
    </location>
</feature>
<dbReference type="PROSITE" id="PS50011">
    <property type="entry name" value="PROTEIN_KINASE_DOM"/>
    <property type="match status" value="1"/>
</dbReference>
<keyword evidence="2" id="KW-0808">Transferase</keyword>
<dbReference type="InterPro" id="IPR000719">
    <property type="entry name" value="Prot_kinase_dom"/>
</dbReference>
<evidence type="ECO:0000256" key="2">
    <source>
        <dbReference type="ARBA" id="ARBA00022679"/>
    </source>
</evidence>
<feature type="compositionally biased region" description="Basic and acidic residues" evidence="6">
    <location>
        <begin position="1"/>
        <end position="11"/>
    </location>
</feature>
<name>A0AAD2DCL0_EUPCR</name>
<feature type="domain" description="Protein kinase" evidence="7">
    <location>
        <begin position="78"/>
        <end position="358"/>
    </location>
</feature>
<dbReference type="FunFam" id="1.10.510.10:FF:000008">
    <property type="entry name" value="Non-specific serine/threonine protein kinase"/>
    <property type="match status" value="1"/>
</dbReference>
<organism evidence="9 10">
    <name type="scientific">Euplotes crassus</name>
    <dbReference type="NCBI Taxonomy" id="5936"/>
    <lineage>
        <taxon>Eukaryota</taxon>
        <taxon>Sar</taxon>
        <taxon>Alveolata</taxon>
        <taxon>Ciliophora</taxon>
        <taxon>Intramacronucleata</taxon>
        <taxon>Spirotrichea</taxon>
        <taxon>Hypotrichia</taxon>
        <taxon>Euplotida</taxon>
        <taxon>Euplotidae</taxon>
        <taxon>Moneuplotes</taxon>
    </lineage>
</organism>
<accession>A0AAD2DCL0</accession>
<evidence type="ECO:0000313" key="9">
    <source>
        <dbReference type="EMBL" id="CAI2387381.1"/>
    </source>
</evidence>
<dbReference type="PROSITE" id="PS51285">
    <property type="entry name" value="AGC_KINASE_CTER"/>
    <property type="match status" value="1"/>
</dbReference>
<evidence type="ECO:0000256" key="5">
    <source>
        <dbReference type="ARBA" id="ARBA00022840"/>
    </source>
</evidence>
<dbReference type="PANTHER" id="PTHR24351">
    <property type="entry name" value="RIBOSOMAL PROTEIN S6 KINASE"/>
    <property type="match status" value="1"/>
</dbReference>
<dbReference type="Pfam" id="PF00069">
    <property type="entry name" value="Pkinase"/>
    <property type="match status" value="1"/>
</dbReference>
<evidence type="ECO:0000256" key="6">
    <source>
        <dbReference type="SAM" id="MobiDB-lite"/>
    </source>
</evidence>
<dbReference type="PROSITE" id="PS00108">
    <property type="entry name" value="PROTEIN_KINASE_ST"/>
    <property type="match status" value="1"/>
</dbReference>
<dbReference type="Proteomes" id="UP001295684">
    <property type="component" value="Unassembled WGS sequence"/>
</dbReference>
<comment type="caution">
    <text evidence="9">The sequence shown here is derived from an EMBL/GenBank/DDBJ whole genome shotgun (WGS) entry which is preliminary data.</text>
</comment>
<protein>
    <submittedName>
        <fullName evidence="9">Uncharacterized protein</fullName>
    </submittedName>
</protein>
<feature type="region of interest" description="Disordered" evidence="6">
    <location>
        <begin position="395"/>
        <end position="431"/>
    </location>
</feature>
<dbReference type="InterPro" id="IPR011009">
    <property type="entry name" value="Kinase-like_dom_sf"/>
</dbReference>
<dbReference type="SMART" id="SM00133">
    <property type="entry name" value="S_TK_X"/>
    <property type="match status" value="1"/>
</dbReference>
<reference evidence="9" key="1">
    <citation type="submission" date="2023-07" db="EMBL/GenBank/DDBJ databases">
        <authorList>
            <consortium name="AG Swart"/>
            <person name="Singh M."/>
            <person name="Singh A."/>
            <person name="Seah K."/>
            <person name="Emmerich C."/>
        </authorList>
    </citation>
    <scope>NUCLEOTIDE SEQUENCE</scope>
    <source>
        <strain evidence="9">DP1</strain>
    </source>
</reference>
<evidence type="ECO:0000259" key="7">
    <source>
        <dbReference type="PROSITE" id="PS50011"/>
    </source>
</evidence>
<proteinExistence type="predicted"/>
<keyword evidence="10" id="KW-1185">Reference proteome</keyword>